<evidence type="ECO:0000259" key="4">
    <source>
        <dbReference type="PROSITE" id="PS50970"/>
    </source>
</evidence>
<accession>A0ABS5UAP7</accession>
<comment type="caution">
    <text evidence="5">The sequence shown here is derived from an EMBL/GenBank/DDBJ whole genome shotgun (WGS) entry which is preliminary data.</text>
</comment>
<keyword evidence="6" id="KW-1185">Reference proteome</keyword>
<evidence type="ECO:0000313" key="5">
    <source>
        <dbReference type="EMBL" id="MBT1072740.1"/>
    </source>
</evidence>
<keyword evidence="3" id="KW-0862">Zinc</keyword>
<organism evidence="5 6">
    <name type="scientific">Pelotalea chapellei</name>
    <dbReference type="NCBI Taxonomy" id="44671"/>
    <lineage>
        <taxon>Bacteria</taxon>
        <taxon>Pseudomonadati</taxon>
        <taxon>Thermodesulfobacteriota</taxon>
        <taxon>Desulfuromonadia</taxon>
        <taxon>Geobacterales</taxon>
        <taxon>Geobacteraceae</taxon>
        <taxon>Pelotalea</taxon>
    </lineage>
</organism>
<dbReference type="Gene3D" id="3.20.20.330">
    <property type="entry name" value="Homocysteine-binding-like domain"/>
    <property type="match status" value="1"/>
</dbReference>
<reference evidence="5 6" key="1">
    <citation type="submission" date="2021-05" db="EMBL/GenBank/DDBJ databases">
        <title>The draft genome of Geobacter chapellei DSM 13688.</title>
        <authorList>
            <person name="Xu Z."/>
            <person name="Masuda Y."/>
            <person name="Itoh H."/>
            <person name="Senoo K."/>
        </authorList>
    </citation>
    <scope>NUCLEOTIDE SEQUENCE [LARGE SCALE GENOMIC DNA]</scope>
    <source>
        <strain evidence="5 6">DSM 13688</strain>
    </source>
</reference>
<keyword evidence="2 3" id="KW-0808">Transferase</keyword>
<feature type="binding site" evidence="3">
    <location>
        <position position="225"/>
    </location>
    <ligand>
        <name>Zn(2+)</name>
        <dbReference type="ChEBI" id="CHEBI:29105"/>
    </ligand>
</feature>
<dbReference type="PROSITE" id="PS50970">
    <property type="entry name" value="HCY"/>
    <property type="match status" value="1"/>
</dbReference>
<evidence type="ECO:0000256" key="3">
    <source>
        <dbReference type="PROSITE-ProRule" id="PRU00333"/>
    </source>
</evidence>
<dbReference type="RefSeq" id="WP_214300032.1">
    <property type="nucleotide sequence ID" value="NZ_JAHDYS010000012.1"/>
</dbReference>
<feature type="binding site" evidence="3">
    <location>
        <position position="298"/>
    </location>
    <ligand>
        <name>Zn(2+)</name>
        <dbReference type="ChEBI" id="CHEBI:29105"/>
    </ligand>
</feature>
<dbReference type="InterPro" id="IPR036589">
    <property type="entry name" value="HCY_dom_sf"/>
</dbReference>
<dbReference type="PANTHER" id="PTHR11103">
    <property type="entry name" value="SLR1189 PROTEIN"/>
    <property type="match status" value="1"/>
</dbReference>
<dbReference type="PANTHER" id="PTHR11103:SF18">
    <property type="entry name" value="SLR1189 PROTEIN"/>
    <property type="match status" value="1"/>
</dbReference>
<protein>
    <submittedName>
        <fullName evidence="5">Homocysteine S-methyltransferase family protein</fullName>
    </submittedName>
</protein>
<name>A0ABS5UAP7_9BACT</name>
<dbReference type="EMBL" id="JAHDYS010000012">
    <property type="protein sequence ID" value="MBT1072740.1"/>
    <property type="molecule type" value="Genomic_DNA"/>
</dbReference>
<feature type="binding site" evidence="3">
    <location>
        <position position="297"/>
    </location>
    <ligand>
        <name>Zn(2+)</name>
        <dbReference type="ChEBI" id="CHEBI:29105"/>
    </ligand>
</feature>
<evidence type="ECO:0000256" key="2">
    <source>
        <dbReference type="ARBA" id="ARBA00022679"/>
    </source>
</evidence>
<proteinExistence type="predicted"/>
<dbReference type="InterPro" id="IPR003726">
    <property type="entry name" value="HCY_dom"/>
</dbReference>
<gene>
    <name evidence="5" type="ORF">KJB30_13160</name>
</gene>
<sequence>MNHTSFTELLQSSRCILGEGAVIERLRRNIDLELDPALVNSAFIYEDAKRAALEIIYRQYLDIGCSFDLPILISTPTWRANRERIEAAGYAGIDVNGDNARFFAGLRSSYGDYAEKIIICGLMSCRGDAYDPAAALAVGEAREFHAWQAERLAGTDVDFLLAATLPALSEATGLAYALAATGRPYLLSFVVRPEGTLLDGTPLKDAIAAIDAAVTPGPLAYMINCTHASFTRAALMHEVNSSPLVRQRMIGLLANTAALSPEELNESACLVEEDPAVFAKSVAELHSELALKILGGCCGTDNRHIRSLAALLAGGRSGDNCWDEQSEEKKTIDHASE</sequence>
<feature type="domain" description="Hcy-binding" evidence="4">
    <location>
        <begin position="4"/>
        <end position="312"/>
    </location>
</feature>
<dbReference type="Proteomes" id="UP000784128">
    <property type="component" value="Unassembled WGS sequence"/>
</dbReference>
<comment type="cofactor">
    <cofactor evidence="3">
        <name>Zn(2+)</name>
        <dbReference type="ChEBI" id="CHEBI:29105"/>
    </cofactor>
</comment>
<dbReference type="Pfam" id="PF02574">
    <property type="entry name" value="S-methyl_trans"/>
    <property type="match status" value="1"/>
</dbReference>
<keyword evidence="3" id="KW-0479">Metal-binding</keyword>
<evidence type="ECO:0000256" key="1">
    <source>
        <dbReference type="ARBA" id="ARBA00022603"/>
    </source>
</evidence>
<dbReference type="SUPFAM" id="SSF82282">
    <property type="entry name" value="Homocysteine S-methyltransferase"/>
    <property type="match status" value="1"/>
</dbReference>
<keyword evidence="1 3" id="KW-0489">Methyltransferase</keyword>
<evidence type="ECO:0000313" key="6">
    <source>
        <dbReference type="Proteomes" id="UP000784128"/>
    </source>
</evidence>